<evidence type="ECO:0000313" key="7">
    <source>
        <dbReference type="EMBL" id="QZD87768.1"/>
    </source>
</evidence>
<keyword evidence="5" id="KW-0521">NADP</keyword>
<comment type="similarity">
    <text evidence="1 5">Belongs to the WrbA family.</text>
</comment>
<feature type="binding site" evidence="5">
    <location>
        <begin position="79"/>
        <end position="81"/>
    </location>
    <ligand>
        <name>FMN</name>
        <dbReference type="ChEBI" id="CHEBI:58210"/>
    </ligand>
</feature>
<evidence type="ECO:0000313" key="8">
    <source>
        <dbReference type="Proteomes" id="UP000824280"/>
    </source>
</evidence>
<dbReference type="RefSeq" id="WP_221423304.1">
    <property type="nucleotide sequence ID" value="NZ_CP081297.1"/>
</dbReference>
<organism evidence="7 8">
    <name type="scientific">Qipengyuania psychrotolerans</name>
    <dbReference type="NCBI Taxonomy" id="2867238"/>
    <lineage>
        <taxon>Bacteria</taxon>
        <taxon>Pseudomonadati</taxon>
        <taxon>Pseudomonadota</taxon>
        <taxon>Alphaproteobacteria</taxon>
        <taxon>Sphingomonadales</taxon>
        <taxon>Erythrobacteraceae</taxon>
        <taxon>Qipengyuania</taxon>
    </lineage>
</organism>
<dbReference type="PROSITE" id="PS00201">
    <property type="entry name" value="FLAVODOXIN"/>
    <property type="match status" value="1"/>
</dbReference>
<dbReference type="Gene3D" id="3.40.50.360">
    <property type="match status" value="1"/>
</dbReference>
<dbReference type="PANTHER" id="PTHR30546:SF23">
    <property type="entry name" value="FLAVOPROTEIN-LIKE PROTEIN YCP4-RELATED"/>
    <property type="match status" value="1"/>
</dbReference>
<comment type="catalytic activity">
    <reaction evidence="5">
        <text>a quinone + NADH + H(+) = a quinol + NAD(+)</text>
        <dbReference type="Rhea" id="RHEA:46160"/>
        <dbReference type="ChEBI" id="CHEBI:15378"/>
        <dbReference type="ChEBI" id="CHEBI:24646"/>
        <dbReference type="ChEBI" id="CHEBI:57540"/>
        <dbReference type="ChEBI" id="CHEBI:57945"/>
        <dbReference type="ChEBI" id="CHEBI:132124"/>
        <dbReference type="EC" id="1.6.5.2"/>
    </reaction>
</comment>
<dbReference type="InterPro" id="IPR001226">
    <property type="entry name" value="Flavodoxin_CS"/>
</dbReference>
<comment type="catalytic activity">
    <reaction evidence="5">
        <text>a quinone + NADPH + H(+) = a quinol + NADP(+)</text>
        <dbReference type="Rhea" id="RHEA:46164"/>
        <dbReference type="ChEBI" id="CHEBI:15378"/>
        <dbReference type="ChEBI" id="CHEBI:24646"/>
        <dbReference type="ChEBI" id="CHEBI:57783"/>
        <dbReference type="ChEBI" id="CHEBI:58349"/>
        <dbReference type="ChEBI" id="CHEBI:132124"/>
        <dbReference type="EC" id="1.6.5.2"/>
    </reaction>
</comment>
<dbReference type="GO" id="GO:0003955">
    <property type="term" value="F:NAD(P)H dehydrogenase (quinone) activity"/>
    <property type="evidence" value="ECO:0007669"/>
    <property type="project" value="UniProtKB-EC"/>
</dbReference>
<reference evidence="7 8" key="1">
    <citation type="submission" date="2021-08" db="EMBL/GenBank/DDBJ databases">
        <title>Comparative Genomics Analysis of the Genus Qipengyuania Reveals Extensive Genetic Diversity and Metabolic Versatility, Including the Description of Fifteen Novel Species.</title>
        <authorList>
            <person name="Liu Y."/>
        </authorList>
    </citation>
    <scope>NUCLEOTIDE SEQUENCE [LARGE SCALE GENOMIC DNA]</scope>
    <source>
        <strain evidence="7 8">1XM2-8</strain>
    </source>
</reference>
<comment type="cofactor">
    <cofactor evidence="5">
        <name>FMN</name>
        <dbReference type="ChEBI" id="CHEBI:58210"/>
    </cofactor>
    <text evidence="5">Binds 1 FMN per monomer.</text>
</comment>
<keyword evidence="5" id="KW-0547">Nucleotide-binding</keyword>
<protein>
    <recommendedName>
        <fullName evidence="5">NAD(P)H dehydrogenase (quinone)</fullName>
        <ecNumber evidence="5">1.6.5.2</ecNumber>
    </recommendedName>
    <alternativeName>
        <fullName evidence="5">NAD(P)H:quinone oxidoreductase</fullName>
        <shortName evidence="5">NQO</shortName>
    </alternativeName>
</protein>
<feature type="binding site" evidence="5">
    <location>
        <position position="135"/>
    </location>
    <ligand>
        <name>FMN</name>
        <dbReference type="ChEBI" id="CHEBI:58210"/>
    </ligand>
</feature>
<dbReference type="SUPFAM" id="SSF52218">
    <property type="entry name" value="Flavoproteins"/>
    <property type="match status" value="1"/>
</dbReference>
<evidence type="ECO:0000259" key="6">
    <source>
        <dbReference type="PROSITE" id="PS50902"/>
    </source>
</evidence>
<evidence type="ECO:0000256" key="5">
    <source>
        <dbReference type="HAMAP-Rule" id="MF_01017"/>
    </source>
</evidence>
<evidence type="ECO:0000256" key="1">
    <source>
        <dbReference type="ARBA" id="ARBA00006961"/>
    </source>
</evidence>
<feature type="binding site" evidence="5">
    <location>
        <begin position="10"/>
        <end position="15"/>
    </location>
    <ligand>
        <name>FMN</name>
        <dbReference type="ChEBI" id="CHEBI:58210"/>
    </ligand>
</feature>
<dbReference type="Pfam" id="PF03358">
    <property type="entry name" value="FMN_red"/>
    <property type="match status" value="1"/>
</dbReference>
<dbReference type="InterPro" id="IPR010089">
    <property type="entry name" value="Flavoprotein_WrbA-like"/>
</dbReference>
<dbReference type="NCBIfam" id="NF002999">
    <property type="entry name" value="PRK03767.1"/>
    <property type="match status" value="1"/>
</dbReference>
<dbReference type="PROSITE" id="PS50902">
    <property type="entry name" value="FLAVODOXIN_LIKE"/>
    <property type="match status" value="1"/>
</dbReference>
<evidence type="ECO:0000256" key="2">
    <source>
        <dbReference type="ARBA" id="ARBA00022630"/>
    </source>
</evidence>
<dbReference type="EMBL" id="CP081297">
    <property type="protein sequence ID" value="QZD87768.1"/>
    <property type="molecule type" value="Genomic_DNA"/>
</dbReference>
<keyword evidence="3 5" id="KW-0288">FMN</keyword>
<keyword evidence="4 5" id="KW-0560">Oxidoreductase</keyword>
<dbReference type="Proteomes" id="UP000824280">
    <property type="component" value="Chromosome"/>
</dbReference>
<keyword evidence="2 5" id="KW-0285">Flavoprotein</keyword>
<dbReference type="InterPro" id="IPR008254">
    <property type="entry name" value="Flavodoxin/NO_synth"/>
</dbReference>
<name>A0ABX8ZKQ6_9SPHN</name>
<accession>A0ABX8ZKQ6</accession>
<dbReference type="NCBIfam" id="TIGR01755">
    <property type="entry name" value="flav_wrbA"/>
    <property type="match status" value="1"/>
</dbReference>
<dbReference type="PANTHER" id="PTHR30546">
    <property type="entry name" value="FLAVODOXIN-RELATED PROTEIN WRBA-RELATED"/>
    <property type="match status" value="1"/>
</dbReference>
<dbReference type="InterPro" id="IPR029039">
    <property type="entry name" value="Flavoprotein-like_sf"/>
</dbReference>
<evidence type="ECO:0000256" key="3">
    <source>
        <dbReference type="ARBA" id="ARBA00022643"/>
    </source>
</evidence>
<dbReference type="EC" id="1.6.5.2" evidence="5"/>
<dbReference type="InterPro" id="IPR005025">
    <property type="entry name" value="FMN_Rdtase-like_dom"/>
</dbReference>
<proteinExistence type="inferred from homology"/>
<dbReference type="InterPro" id="IPR037513">
    <property type="entry name" value="NQO"/>
</dbReference>
<evidence type="ECO:0000256" key="4">
    <source>
        <dbReference type="ARBA" id="ARBA00023002"/>
    </source>
</evidence>
<comment type="caution">
    <text evidence="5">Lacks conserved residue(s) required for the propagation of feature annotation.</text>
</comment>
<keyword evidence="8" id="KW-1185">Reference proteome</keyword>
<feature type="binding site" evidence="5">
    <location>
        <position position="12"/>
    </location>
    <ligand>
        <name>NAD(+)</name>
        <dbReference type="ChEBI" id="CHEBI:57540"/>
    </ligand>
</feature>
<keyword evidence="5" id="KW-0520">NAD</keyword>
<feature type="domain" description="Flavodoxin-like" evidence="6">
    <location>
        <begin position="4"/>
        <end position="191"/>
    </location>
</feature>
<sequence>MTRILILFYSSYGHTAKMAEAIAEGVRETGAEAVLRHVPETAPQEVVKSAGFQEMEGHTCIGGPDELAEYDGIIVGSPTRYGRMTSQMASFWDTTGGLWQKGALIGKVGAAFTSTASQHGGQETTLWSILNNLLHMGMTVVGLDYGFQGQMGVDEVKGGAPYGATTIADGDGSRQPSEVELDGARYLGRRVANTAAKLKD</sequence>
<feature type="binding site" evidence="5">
    <location>
        <position position="99"/>
    </location>
    <ligand>
        <name>substrate</name>
    </ligand>
</feature>
<dbReference type="HAMAP" id="MF_01017">
    <property type="entry name" value="NQOR"/>
    <property type="match status" value="1"/>
</dbReference>
<gene>
    <name evidence="7" type="primary">wrbA</name>
    <name evidence="7" type="ORF">K3166_03445</name>
</gene>